<dbReference type="InterPro" id="IPR002123">
    <property type="entry name" value="Plipid/glycerol_acylTrfase"/>
</dbReference>
<keyword evidence="3" id="KW-0808">Transferase</keyword>
<dbReference type="PANTHER" id="PTHR12497:SF0">
    <property type="entry name" value="TAFAZZIN"/>
    <property type="match status" value="1"/>
</dbReference>
<evidence type="ECO:0000256" key="2">
    <source>
        <dbReference type="ARBA" id="ARBA00010524"/>
    </source>
</evidence>
<reference evidence="14" key="1">
    <citation type="submission" date="2021-03" db="EMBL/GenBank/DDBJ databases">
        <title>Draft genome sequence of rust myrtle Austropuccinia psidii MF-1, a brazilian biotype.</title>
        <authorList>
            <person name="Quecine M.C."/>
            <person name="Pachon D.M.R."/>
            <person name="Bonatelli M.L."/>
            <person name="Correr F.H."/>
            <person name="Franceschini L.M."/>
            <person name="Leite T.F."/>
            <person name="Margarido G.R.A."/>
            <person name="Almeida C.A."/>
            <person name="Ferrarezi J.A."/>
            <person name="Labate C.A."/>
        </authorList>
    </citation>
    <scope>NUCLEOTIDE SEQUENCE</scope>
    <source>
        <strain evidence="14">MF-1</strain>
    </source>
</reference>
<evidence type="ECO:0000256" key="1">
    <source>
        <dbReference type="ARBA" id="ARBA00004137"/>
    </source>
</evidence>
<comment type="caution">
    <text evidence="14">The sequence shown here is derived from an EMBL/GenBank/DDBJ whole genome shotgun (WGS) entry which is preliminary data.</text>
</comment>
<evidence type="ECO:0000256" key="5">
    <source>
        <dbReference type="ARBA" id="ARBA00022792"/>
    </source>
</evidence>
<dbReference type="GO" id="GO:0047184">
    <property type="term" value="F:1-acylglycerophosphocholine O-acyltransferase activity"/>
    <property type="evidence" value="ECO:0007669"/>
    <property type="project" value="TreeGrafter"/>
</dbReference>
<sequence length="273" mass="31621">MSVYIASVMTFFKLFVQFGIKNSHIEGLPVLLDILNRTNQSNQGLLTFSNHISTLDDPLVWTILPWYTYFNPFQTRWTLGAADILFTNRFISPFFSNGQVIRTVRGNGIFQPAIDQAINKLDRSQWVHIFPEGRVNQLAPDTSQLRQGHKLLRFKWGISRLVLESQLEPIILPIWLQGFDRVMPEKQPFPRSFIPRFNQTISIKISNPIQNPQIKRIRNQYRCLLNSFHSNRPESLMGLRDSEAAREMRIEIATLLRSELDAIQPQAKLTTSL</sequence>
<protein>
    <recommendedName>
        <fullName evidence="12">Tafazzin family protein</fullName>
    </recommendedName>
</protein>
<keyword evidence="4" id="KW-1000">Mitochondrion outer membrane</keyword>
<evidence type="ECO:0000256" key="11">
    <source>
        <dbReference type="ARBA" id="ARBA00047906"/>
    </source>
</evidence>
<name>A0A9Q3H113_9BASI</name>
<comment type="subcellular location">
    <subcellularLocation>
        <location evidence="1">Mitochondrion inner membrane</location>
        <topology evidence="1">Peripheral membrane protein</topology>
        <orientation evidence="1">Intermembrane side</orientation>
    </subcellularLocation>
    <subcellularLocation>
        <location evidence="10">Mitochondrion outer membrane</location>
        <topology evidence="10">Peripheral membrane protein</topology>
        <orientation evidence="10">Intermembrane side</orientation>
    </subcellularLocation>
</comment>
<accession>A0A9Q3H113</accession>
<evidence type="ECO:0000256" key="12">
    <source>
        <dbReference type="RuleBase" id="RU365062"/>
    </source>
</evidence>
<keyword evidence="6" id="KW-0443">Lipid metabolism</keyword>
<evidence type="ECO:0000256" key="3">
    <source>
        <dbReference type="ARBA" id="ARBA00022679"/>
    </source>
</evidence>
<keyword evidence="7" id="KW-0496">Mitochondrion</keyword>
<dbReference type="AlphaFoldDB" id="A0A9Q3H113"/>
<feature type="domain" description="Phospholipid/glycerol acyltransferase" evidence="13">
    <location>
        <begin position="45"/>
        <end position="179"/>
    </location>
</feature>
<dbReference type="Pfam" id="PF01553">
    <property type="entry name" value="Acyltransferase"/>
    <property type="match status" value="1"/>
</dbReference>
<organism evidence="14 15">
    <name type="scientific">Austropuccinia psidii MF-1</name>
    <dbReference type="NCBI Taxonomy" id="1389203"/>
    <lineage>
        <taxon>Eukaryota</taxon>
        <taxon>Fungi</taxon>
        <taxon>Dikarya</taxon>
        <taxon>Basidiomycota</taxon>
        <taxon>Pucciniomycotina</taxon>
        <taxon>Pucciniomycetes</taxon>
        <taxon>Pucciniales</taxon>
        <taxon>Sphaerophragmiaceae</taxon>
        <taxon>Austropuccinia</taxon>
    </lineage>
</organism>
<dbReference type="GO" id="GO:0005743">
    <property type="term" value="C:mitochondrial inner membrane"/>
    <property type="evidence" value="ECO:0007669"/>
    <property type="project" value="UniProtKB-SubCell"/>
</dbReference>
<evidence type="ECO:0000313" key="15">
    <source>
        <dbReference type="Proteomes" id="UP000765509"/>
    </source>
</evidence>
<keyword evidence="5" id="KW-0999">Mitochondrion inner membrane</keyword>
<dbReference type="SUPFAM" id="SSF69593">
    <property type="entry name" value="Glycerol-3-phosphate (1)-acyltransferase"/>
    <property type="match status" value="1"/>
</dbReference>
<proteinExistence type="inferred from homology"/>
<dbReference type="GO" id="GO:0005741">
    <property type="term" value="C:mitochondrial outer membrane"/>
    <property type="evidence" value="ECO:0007669"/>
    <property type="project" value="UniProtKB-SubCell"/>
</dbReference>
<dbReference type="GO" id="GO:0035965">
    <property type="term" value="P:cardiolipin acyl-chain remodeling"/>
    <property type="evidence" value="ECO:0007669"/>
    <property type="project" value="TreeGrafter"/>
</dbReference>
<keyword evidence="8" id="KW-0472">Membrane</keyword>
<evidence type="ECO:0000256" key="9">
    <source>
        <dbReference type="ARBA" id="ARBA00023315"/>
    </source>
</evidence>
<evidence type="ECO:0000256" key="4">
    <source>
        <dbReference type="ARBA" id="ARBA00022787"/>
    </source>
</evidence>
<keyword evidence="9" id="KW-0012">Acyltransferase</keyword>
<evidence type="ECO:0000313" key="14">
    <source>
        <dbReference type="EMBL" id="MBW0487838.1"/>
    </source>
</evidence>
<dbReference type="Proteomes" id="UP000765509">
    <property type="component" value="Unassembled WGS sequence"/>
</dbReference>
<dbReference type="EMBL" id="AVOT02009310">
    <property type="protein sequence ID" value="MBW0487838.1"/>
    <property type="molecule type" value="Genomic_DNA"/>
</dbReference>
<evidence type="ECO:0000256" key="6">
    <source>
        <dbReference type="ARBA" id="ARBA00023098"/>
    </source>
</evidence>
<evidence type="ECO:0000256" key="8">
    <source>
        <dbReference type="ARBA" id="ARBA00023136"/>
    </source>
</evidence>
<dbReference type="PRINTS" id="PR00979">
    <property type="entry name" value="TAFAZZIN"/>
</dbReference>
<evidence type="ECO:0000256" key="10">
    <source>
        <dbReference type="ARBA" id="ARBA00024323"/>
    </source>
</evidence>
<dbReference type="OrthoDB" id="193467at2759"/>
<evidence type="ECO:0000259" key="13">
    <source>
        <dbReference type="SMART" id="SM00563"/>
    </source>
</evidence>
<dbReference type="GO" id="GO:0007007">
    <property type="term" value="P:inner mitochondrial membrane organization"/>
    <property type="evidence" value="ECO:0007669"/>
    <property type="project" value="TreeGrafter"/>
</dbReference>
<comment type="catalytic activity">
    <reaction evidence="11">
        <text>1'-[1,2-diacyl-sn-glycero-3-phospho],3'-[1-acyl-sn-glycero-3-phospho]-glycerol + a 1,2-diacyl-sn-glycero-3-phosphocholine = a cardiolipin + a 1-acyl-sn-glycero-3-phosphocholine</text>
        <dbReference type="Rhea" id="RHEA:33731"/>
        <dbReference type="ChEBI" id="CHEBI:57643"/>
        <dbReference type="ChEBI" id="CHEBI:58168"/>
        <dbReference type="ChEBI" id="CHEBI:62237"/>
        <dbReference type="ChEBI" id="CHEBI:64743"/>
    </reaction>
    <physiologicalReaction direction="left-to-right" evidence="11">
        <dbReference type="Rhea" id="RHEA:33732"/>
    </physiologicalReaction>
    <physiologicalReaction direction="right-to-left" evidence="11">
        <dbReference type="Rhea" id="RHEA:33733"/>
    </physiologicalReaction>
</comment>
<comment type="similarity">
    <text evidence="2 12">Belongs to the taffazin family.</text>
</comment>
<dbReference type="InterPro" id="IPR000872">
    <property type="entry name" value="Tafazzin"/>
</dbReference>
<dbReference type="SMART" id="SM00563">
    <property type="entry name" value="PlsC"/>
    <property type="match status" value="1"/>
</dbReference>
<dbReference type="CDD" id="cd07989">
    <property type="entry name" value="LPLAT_AGPAT-like"/>
    <property type="match status" value="1"/>
</dbReference>
<gene>
    <name evidence="14" type="ORF">O181_027553</name>
</gene>
<dbReference type="PANTHER" id="PTHR12497">
    <property type="entry name" value="TAZ PROTEIN TAFAZZIN"/>
    <property type="match status" value="1"/>
</dbReference>
<keyword evidence="15" id="KW-1185">Reference proteome</keyword>
<evidence type="ECO:0000256" key="7">
    <source>
        <dbReference type="ARBA" id="ARBA00023128"/>
    </source>
</evidence>